<feature type="region of interest" description="Disordered" evidence="1">
    <location>
        <begin position="366"/>
        <end position="508"/>
    </location>
</feature>
<reference evidence="2 3" key="1">
    <citation type="journal article" date="2018" name="Evol. Lett.">
        <title>Horizontal gene cluster transfer increased hallucinogenic mushroom diversity.</title>
        <authorList>
            <person name="Reynolds H.T."/>
            <person name="Vijayakumar V."/>
            <person name="Gluck-Thaler E."/>
            <person name="Korotkin H.B."/>
            <person name="Matheny P.B."/>
            <person name="Slot J.C."/>
        </authorList>
    </citation>
    <scope>NUCLEOTIDE SEQUENCE [LARGE SCALE GENOMIC DNA]</scope>
    <source>
        <strain evidence="2 3">SRW20</strain>
    </source>
</reference>
<dbReference type="OrthoDB" id="3269273at2759"/>
<keyword evidence="3" id="KW-1185">Reference proteome</keyword>
<proteinExistence type="predicted"/>
<dbReference type="STRING" id="231916.A0A409YFW6"/>
<feature type="compositionally biased region" description="Polar residues" evidence="1">
    <location>
        <begin position="453"/>
        <end position="463"/>
    </location>
</feature>
<feature type="compositionally biased region" description="Low complexity" evidence="1">
    <location>
        <begin position="464"/>
        <end position="491"/>
    </location>
</feature>
<gene>
    <name evidence="2" type="ORF">CVT26_008416</name>
</gene>
<evidence type="ECO:0000256" key="1">
    <source>
        <dbReference type="SAM" id="MobiDB-lite"/>
    </source>
</evidence>
<name>A0A409YFW6_9AGAR</name>
<dbReference type="InParanoid" id="A0A409YFW6"/>
<accession>A0A409YFW6</accession>
<feature type="region of interest" description="Disordered" evidence="1">
    <location>
        <begin position="92"/>
        <end position="113"/>
    </location>
</feature>
<comment type="caution">
    <text evidence="2">The sequence shown here is derived from an EMBL/GenBank/DDBJ whole genome shotgun (WGS) entry which is preliminary data.</text>
</comment>
<organism evidence="2 3">
    <name type="scientific">Gymnopilus dilepis</name>
    <dbReference type="NCBI Taxonomy" id="231916"/>
    <lineage>
        <taxon>Eukaryota</taxon>
        <taxon>Fungi</taxon>
        <taxon>Dikarya</taxon>
        <taxon>Basidiomycota</taxon>
        <taxon>Agaricomycotina</taxon>
        <taxon>Agaricomycetes</taxon>
        <taxon>Agaricomycetidae</taxon>
        <taxon>Agaricales</taxon>
        <taxon>Agaricineae</taxon>
        <taxon>Hymenogastraceae</taxon>
        <taxon>Gymnopilus</taxon>
    </lineage>
</organism>
<dbReference type="EMBL" id="NHYE01000893">
    <property type="protein sequence ID" value="PPR01891.1"/>
    <property type="molecule type" value="Genomic_DNA"/>
</dbReference>
<protein>
    <submittedName>
        <fullName evidence="2">Uncharacterized protein</fullName>
    </submittedName>
</protein>
<dbReference type="AlphaFoldDB" id="A0A409YFW6"/>
<feature type="compositionally biased region" description="Low complexity" evidence="1">
    <location>
        <begin position="441"/>
        <end position="452"/>
    </location>
</feature>
<evidence type="ECO:0000313" key="2">
    <source>
        <dbReference type="EMBL" id="PPR01891.1"/>
    </source>
</evidence>
<feature type="compositionally biased region" description="Polar residues" evidence="1">
    <location>
        <begin position="497"/>
        <end position="506"/>
    </location>
</feature>
<feature type="compositionally biased region" description="Basic and acidic residues" evidence="1">
    <location>
        <begin position="421"/>
        <end position="433"/>
    </location>
</feature>
<dbReference type="Proteomes" id="UP000284706">
    <property type="component" value="Unassembled WGS sequence"/>
</dbReference>
<sequence>MTAPDDRYWQWTRRVRADGTEVFTCKPCADNRERLAFNIAGHEITTTREKALKRFKAAQAQAEKRSQAVNPAAIIEDALRTLLFATSGNPSQPLYPASHPSLPPGADASQNTPSPVTGIDWNLLEAVGNTEFEPSQSQQILAQVSQVSLDFLNGDLNDEESVERASVSSNEAATFGGGIGFAEQGLTLYFAASLSAMENRLMAVVNTVATLLQKPDDNNIGDLRGLFRELVIRLEDSFRFTKEQNGNIRRVTQDLIIRPTQIKFKDINIDVEAQLRTNAVMYSLDNMIRRPTRQSLLTTTCKRVASGVRNFFRQDIRDSIIGPSTMSLKKFTMDMLVKYRIGNLAVHVEQPYLIFFAILSEPEAEAGDGERQSSPDFEPLLDDSQQSPQTGKKHIEEEHKGAGATRRILQALPGNQTISRDNGRFDPSSRRDPQAASPDKSYSSTNLSFSSSEDQQTLTEPQVFSQSAQSSSSLPPTSFAQGSASFTFAAPSPSPVLMNSVSPSGSGFSGTLLAAQGF</sequence>
<evidence type="ECO:0000313" key="3">
    <source>
        <dbReference type="Proteomes" id="UP000284706"/>
    </source>
</evidence>